<reference evidence="3" key="1">
    <citation type="submission" date="2013-06" db="EMBL/GenBank/DDBJ databases">
        <authorList>
            <person name="Zhao Q."/>
        </authorList>
    </citation>
    <scope>NUCLEOTIDE SEQUENCE</scope>
    <source>
        <strain evidence="3">cv. W1943</strain>
    </source>
</reference>
<feature type="compositionally biased region" description="Basic residues" evidence="1">
    <location>
        <begin position="19"/>
        <end position="36"/>
    </location>
</feature>
<feature type="region of interest" description="Disordered" evidence="1">
    <location>
        <begin position="1"/>
        <end position="64"/>
    </location>
</feature>
<dbReference type="EnsemblPlants" id="ORUFI03G43110.1">
    <property type="protein sequence ID" value="ORUFI03G43110.1"/>
    <property type="gene ID" value="ORUFI03G43110"/>
</dbReference>
<name>A0A0E0P418_ORYRU</name>
<evidence type="ECO:0000313" key="2">
    <source>
        <dbReference type="EnsemblPlants" id="ORUFI03G43110.1"/>
    </source>
</evidence>
<accession>A0A0E0P418</accession>
<organism evidence="2 3">
    <name type="scientific">Oryza rufipogon</name>
    <name type="common">Brownbeard rice</name>
    <name type="synonym">Asian wild rice</name>
    <dbReference type="NCBI Taxonomy" id="4529"/>
    <lineage>
        <taxon>Eukaryota</taxon>
        <taxon>Viridiplantae</taxon>
        <taxon>Streptophyta</taxon>
        <taxon>Embryophyta</taxon>
        <taxon>Tracheophyta</taxon>
        <taxon>Spermatophyta</taxon>
        <taxon>Magnoliopsida</taxon>
        <taxon>Liliopsida</taxon>
        <taxon>Poales</taxon>
        <taxon>Poaceae</taxon>
        <taxon>BOP clade</taxon>
        <taxon>Oryzoideae</taxon>
        <taxon>Oryzeae</taxon>
        <taxon>Oryzinae</taxon>
        <taxon>Oryza</taxon>
    </lineage>
</organism>
<reference evidence="2" key="2">
    <citation type="submission" date="2015-06" db="UniProtKB">
        <authorList>
            <consortium name="EnsemblPlants"/>
        </authorList>
    </citation>
    <scope>IDENTIFICATION</scope>
</reference>
<dbReference type="Gramene" id="ORUFI03G43110.1">
    <property type="protein sequence ID" value="ORUFI03G43110.1"/>
    <property type="gene ID" value="ORUFI03G43110"/>
</dbReference>
<evidence type="ECO:0000313" key="3">
    <source>
        <dbReference type="Proteomes" id="UP000008022"/>
    </source>
</evidence>
<evidence type="ECO:0000256" key="1">
    <source>
        <dbReference type="SAM" id="MobiDB-lite"/>
    </source>
</evidence>
<sequence length="84" mass="8799">MANKMQCKQGSPAGCNKNNNKKKKQQQQTKGGRKMKVSVLTGSLQVGVSSPAPAPARGVSWRRPPSSCLTQAMQASIVSSALAS</sequence>
<protein>
    <submittedName>
        <fullName evidence="2">Uncharacterized protein</fullName>
    </submittedName>
</protein>
<proteinExistence type="predicted"/>
<dbReference type="Proteomes" id="UP000008022">
    <property type="component" value="Unassembled WGS sequence"/>
</dbReference>
<dbReference type="HOGENOM" id="CLU_2531433_0_0_1"/>
<dbReference type="AlphaFoldDB" id="A0A0E0P418"/>
<keyword evidence="3" id="KW-1185">Reference proteome</keyword>